<comment type="subcellular location">
    <subcellularLocation>
        <location evidence="1">Secreted</location>
    </subcellularLocation>
</comment>
<dbReference type="Proteomes" id="UP001329430">
    <property type="component" value="Chromosome 4"/>
</dbReference>
<organism evidence="6 7">
    <name type="scientific">Pyrocoelia pectoralis</name>
    <dbReference type="NCBI Taxonomy" id="417401"/>
    <lineage>
        <taxon>Eukaryota</taxon>
        <taxon>Metazoa</taxon>
        <taxon>Ecdysozoa</taxon>
        <taxon>Arthropoda</taxon>
        <taxon>Hexapoda</taxon>
        <taxon>Insecta</taxon>
        <taxon>Pterygota</taxon>
        <taxon>Neoptera</taxon>
        <taxon>Endopterygota</taxon>
        <taxon>Coleoptera</taxon>
        <taxon>Polyphaga</taxon>
        <taxon>Elateriformia</taxon>
        <taxon>Elateroidea</taxon>
        <taxon>Lampyridae</taxon>
        <taxon>Lampyrinae</taxon>
        <taxon>Pyrocoelia</taxon>
    </lineage>
</organism>
<proteinExistence type="inferred from homology"/>
<reference evidence="6 7" key="1">
    <citation type="journal article" date="2024" name="Insects">
        <title>An Improved Chromosome-Level Genome Assembly of the Firefly Pyrocoelia pectoralis.</title>
        <authorList>
            <person name="Fu X."/>
            <person name="Meyer-Rochow V.B."/>
            <person name="Ballantyne L."/>
            <person name="Zhu X."/>
        </authorList>
    </citation>
    <scope>NUCLEOTIDE SEQUENCE [LARGE SCALE GENOMIC DNA]</scope>
    <source>
        <strain evidence="6">XCY_ONT2</strain>
    </source>
</reference>
<sequence>MYSRSGSISLYANAYCNLPPVSANVALFLCKLCTSNGVKSDNIHIIGHSLGAQVGGIAGRNFQQNCNATIGRITGLDAANPGFICPLCNNFRLDWNDAKFVDIIHTDVFLFGTPLKSGDIDFFVNHGGPFQPGCFDYTNETVVSLLEDPLLILLMPVACSHQRSCYFFAESIILNDFYATSCSLAGNVPLQCLYIDRVYMGEYCKKRQAYDIYGVSVKAEFPYGYGPRGPLY</sequence>
<dbReference type="GO" id="GO:0017171">
    <property type="term" value="F:serine hydrolase activity"/>
    <property type="evidence" value="ECO:0007669"/>
    <property type="project" value="TreeGrafter"/>
</dbReference>
<dbReference type="SUPFAM" id="SSF53474">
    <property type="entry name" value="alpha/beta-Hydrolases"/>
    <property type="match status" value="1"/>
</dbReference>
<accession>A0AAN7ZFP5</accession>
<dbReference type="EMBL" id="JAVRBK010000004">
    <property type="protein sequence ID" value="KAK5644540.1"/>
    <property type="molecule type" value="Genomic_DNA"/>
</dbReference>
<dbReference type="PANTHER" id="PTHR11610">
    <property type="entry name" value="LIPASE"/>
    <property type="match status" value="1"/>
</dbReference>
<comment type="caution">
    <text evidence="6">The sequence shown here is derived from an EMBL/GenBank/DDBJ whole genome shotgun (WGS) entry which is preliminary data.</text>
</comment>
<evidence type="ECO:0000256" key="2">
    <source>
        <dbReference type="ARBA" id="ARBA00010701"/>
    </source>
</evidence>
<evidence type="ECO:0000256" key="4">
    <source>
        <dbReference type="RuleBase" id="RU004262"/>
    </source>
</evidence>
<protein>
    <recommendedName>
        <fullName evidence="5">Lipase domain-containing protein</fullName>
    </recommendedName>
</protein>
<comment type="similarity">
    <text evidence="2 4">Belongs to the AB hydrolase superfamily. Lipase family.</text>
</comment>
<dbReference type="Pfam" id="PF00151">
    <property type="entry name" value="Lipase"/>
    <property type="match status" value="1"/>
</dbReference>
<dbReference type="GO" id="GO:0016298">
    <property type="term" value="F:lipase activity"/>
    <property type="evidence" value="ECO:0007669"/>
    <property type="project" value="InterPro"/>
</dbReference>
<dbReference type="PRINTS" id="PR00821">
    <property type="entry name" value="TAGLIPASE"/>
</dbReference>
<gene>
    <name evidence="6" type="ORF">RI129_005840</name>
</gene>
<evidence type="ECO:0000259" key="5">
    <source>
        <dbReference type="Pfam" id="PF00151"/>
    </source>
</evidence>
<dbReference type="InterPro" id="IPR000734">
    <property type="entry name" value="TAG_lipase"/>
</dbReference>
<keyword evidence="7" id="KW-1185">Reference proteome</keyword>
<evidence type="ECO:0000313" key="7">
    <source>
        <dbReference type="Proteomes" id="UP001329430"/>
    </source>
</evidence>
<dbReference type="AlphaFoldDB" id="A0AAN7ZFP5"/>
<dbReference type="Gene3D" id="3.40.50.1820">
    <property type="entry name" value="alpha/beta hydrolase"/>
    <property type="match status" value="1"/>
</dbReference>
<evidence type="ECO:0000256" key="1">
    <source>
        <dbReference type="ARBA" id="ARBA00004613"/>
    </source>
</evidence>
<dbReference type="GO" id="GO:0005615">
    <property type="term" value="C:extracellular space"/>
    <property type="evidence" value="ECO:0007669"/>
    <property type="project" value="TreeGrafter"/>
</dbReference>
<dbReference type="PANTHER" id="PTHR11610:SF173">
    <property type="entry name" value="LIPASE DOMAIN-CONTAINING PROTEIN-RELATED"/>
    <property type="match status" value="1"/>
</dbReference>
<dbReference type="InterPro" id="IPR029058">
    <property type="entry name" value="AB_hydrolase_fold"/>
</dbReference>
<dbReference type="GO" id="GO:0016042">
    <property type="term" value="P:lipid catabolic process"/>
    <property type="evidence" value="ECO:0007669"/>
    <property type="project" value="TreeGrafter"/>
</dbReference>
<evidence type="ECO:0000313" key="6">
    <source>
        <dbReference type="EMBL" id="KAK5644540.1"/>
    </source>
</evidence>
<dbReference type="InterPro" id="IPR013818">
    <property type="entry name" value="Lipase"/>
</dbReference>
<keyword evidence="3" id="KW-0964">Secreted</keyword>
<evidence type="ECO:0000256" key="3">
    <source>
        <dbReference type="ARBA" id="ARBA00022525"/>
    </source>
</evidence>
<name>A0AAN7ZFP5_9COLE</name>
<feature type="domain" description="Lipase" evidence="5">
    <location>
        <begin position="5"/>
        <end position="203"/>
    </location>
</feature>